<reference evidence="11" key="1">
    <citation type="submission" date="2025-08" db="UniProtKB">
        <authorList>
            <consortium name="RefSeq"/>
        </authorList>
    </citation>
    <scope>IDENTIFICATION</scope>
    <source>
        <tissue evidence="11">Gonads</tissue>
    </source>
</reference>
<dbReference type="Pfam" id="PF00001">
    <property type="entry name" value="7tm_1"/>
    <property type="match status" value="1"/>
</dbReference>
<proteinExistence type="predicted"/>
<keyword evidence="7" id="KW-0807">Transducer</keyword>
<dbReference type="GO" id="GO:0004930">
    <property type="term" value="F:G protein-coupled receptor activity"/>
    <property type="evidence" value="ECO:0007669"/>
    <property type="project" value="UniProtKB-KW"/>
</dbReference>
<evidence type="ECO:0000256" key="1">
    <source>
        <dbReference type="ARBA" id="ARBA00004141"/>
    </source>
</evidence>
<feature type="transmembrane region" description="Helical" evidence="8">
    <location>
        <begin position="236"/>
        <end position="254"/>
    </location>
</feature>
<keyword evidence="2 8" id="KW-0812">Transmembrane</keyword>
<name>A0A1S3IQ87_LINAN</name>
<dbReference type="InterPro" id="IPR017452">
    <property type="entry name" value="GPCR_Rhodpsn_7TM"/>
</dbReference>
<dbReference type="RefSeq" id="XP_013400233.1">
    <property type="nucleotide sequence ID" value="XM_013544779.1"/>
</dbReference>
<dbReference type="GeneID" id="106166277"/>
<protein>
    <submittedName>
        <fullName evidence="11">Cysteinyl leukotriene receptor 2 isoform X1</fullName>
    </submittedName>
</protein>
<feature type="domain" description="G-protein coupled receptors family 1 profile" evidence="9">
    <location>
        <begin position="51"/>
        <end position="298"/>
    </location>
</feature>
<dbReference type="Proteomes" id="UP000085678">
    <property type="component" value="Unplaced"/>
</dbReference>
<evidence type="ECO:0000256" key="7">
    <source>
        <dbReference type="ARBA" id="ARBA00023224"/>
    </source>
</evidence>
<sequence length="352" mass="40145">MNTSSHEILCQCSSMEMEPTGTNVTANYCLAYGSPCWCNAMYSLTCVGSIGNILTGAVILQTPELRNKPLFVYLTCLATVDQMILILLSLGCLPFRDFHPVTQCVLKISILWLNDIMNYVEMGIIFLLTIERFFLITNPLRIRHLCTQRRALRNVLVITVVIAMLTAVRIFAIEECQTFFPGNVPKLKVIIFTTYCSFHNLVSLSVLTISILIIYKLHQHRNIERSMRSTAIKHQTDVLLLATALMFVLLNWPLHVNDVIMAYEWLSANDVTLSKDPEVREILFIISKVNNCINFYMYTLTGHMFRDGLKQLMQRGSSKERRKSSQYYIGLRMDMLEVEHSASTRSTSGLSC</sequence>
<dbReference type="SUPFAM" id="SSF81321">
    <property type="entry name" value="Family A G protein-coupled receptor-like"/>
    <property type="match status" value="1"/>
</dbReference>
<dbReference type="PROSITE" id="PS50262">
    <property type="entry name" value="G_PROTEIN_RECEP_F1_2"/>
    <property type="match status" value="1"/>
</dbReference>
<dbReference type="PANTHER" id="PTHR24243">
    <property type="entry name" value="G-PROTEIN COUPLED RECEPTOR"/>
    <property type="match status" value="1"/>
</dbReference>
<feature type="transmembrane region" description="Helical" evidence="8">
    <location>
        <begin position="72"/>
        <end position="96"/>
    </location>
</feature>
<accession>A0A1S3IQ87</accession>
<feature type="transmembrane region" description="Helical" evidence="8">
    <location>
        <begin position="192"/>
        <end position="215"/>
    </location>
</feature>
<dbReference type="GO" id="GO:0005886">
    <property type="term" value="C:plasma membrane"/>
    <property type="evidence" value="ECO:0007669"/>
    <property type="project" value="TreeGrafter"/>
</dbReference>
<dbReference type="KEGG" id="lak:106166277"/>
<evidence type="ECO:0000259" key="9">
    <source>
        <dbReference type="PROSITE" id="PS50262"/>
    </source>
</evidence>
<keyword evidence="5 8" id="KW-0472">Membrane</keyword>
<keyword evidence="3 8" id="KW-1133">Transmembrane helix</keyword>
<evidence type="ECO:0000256" key="3">
    <source>
        <dbReference type="ARBA" id="ARBA00022989"/>
    </source>
</evidence>
<feature type="transmembrane region" description="Helical" evidence="8">
    <location>
        <begin position="155"/>
        <end position="172"/>
    </location>
</feature>
<dbReference type="PANTHER" id="PTHR24243:SF230">
    <property type="entry name" value="G-PROTEIN COUPLED RECEPTORS FAMILY 1 PROFILE DOMAIN-CONTAINING PROTEIN"/>
    <property type="match status" value="1"/>
</dbReference>
<dbReference type="AlphaFoldDB" id="A0A1S3IQ87"/>
<feature type="transmembrane region" description="Helical" evidence="8">
    <location>
        <begin position="116"/>
        <end position="135"/>
    </location>
</feature>
<evidence type="ECO:0000256" key="5">
    <source>
        <dbReference type="ARBA" id="ARBA00023136"/>
    </source>
</evidence>
<evidence type="ECO:0000313" key="10">
    <source>
        <dbReference type="Proteomes" id="UP000085678"/>
    </source>
</evidence>
<organism evidence="10 11">
    <name type="scientific">Lingula anatina</name>
    <name type="common">Brachiopod</name>
    <name type="synonym">Lingula unguis</name>
    <dbReference type="NCBI Taxonomy" id="7574"/>
    <lineage>
        <taxon>Eukaryota</taxon>
        <taxon>Metazoa</taxon>
        <taxon>Spiralia</taxon>
        <taxon>Lophotrochozoa</taxon>
        <taxon>Brachiopoda</taxon>
        <taxon>Linguliformea</taxon>
        <taxon>Lingulata</taxon>
        <taxon>Lingulida</taxon>
        <taxon>Linguloidea</taxon>
        <taxon>Lingulidae</taxon>
        <taxon>Lingula</taxon>
    </lineage>
</organism>
<keyword evidence="4" id="KW-0297">G-protein coupled receptor</keyword>
<keyword evidence="10" id="KW-1185">Reference proteome</keyword>
<comment type="subcellular location">
    <subcellularLocation>
        <location evidence="1">Membrane</location>
        <topology evidence="1">Multi-pass membrane protein</topology>
    </subcellularLocation>
</comment>
<gene>
    <name evidence="11" type="primary">LOC106166277</name>
</gene>
<evidence type="ECO:0000256" key="6">
    <source>
        <dbReference type="ARBA" id="ARBA00023170"/>
    </source>
</evidence>
<evidence type="ECO:0000256" key="2">
    <source>
        <dbReference type="ARBA" id="ARBA00022692"/>
    </source>
</evidence>
<dbReference type="PROSITE" id="PS00237">
    <property type="entry name" value="G_PROTEIN_RECEP_F1_1"/>
    <property type="match status" value="1"/>
</dbReference>
<evidence type="ECO:0000313" key="11">
    <source>
        <dbReference type="RefSeq" id="XP_013400233.1"/>
    </source>
</evidence>
<dbReference type="Gene3D" id="1.20.1070.10">
    <property type="entry name" value="Rhodopsin 7-helix transmembrane proteins"/>
    <property type="match status" value="1"/>
</dbReference>
<dbReference type="InterPro" id="IPR000276">
    <property type="entry name" value="GPCR_Rhodpsn"/>
</dbReference>
<evidence type="ECO:0000256" key="4">
    <source>
        <dbReference type="ARBA" id="ARBA00023040"/>
    </source>
</evidence>
<feature type="transmembrane region" description="Helical" evidence="8">
    <location>
        <begin position="40"/>
        <end position="60"/>
    </location>
</feature>
<keyword evidence="6 11" id="KW-0675">Receptor</keyword>
<evidence type="ECO:0000256" key="8">
    <source>
        <dbReference type="SAM" id="Phobius"/>
    </source>
</evidence>
<dbReference type="InParanoid" id="A0A1S3IQ87"/>